<name>A0A8J7AMJ9_9CYAN</name>
<dbReference type="Pfam" id="PF06745">
    <property type="entry name" value="ATPase"/>
    <property type="match status" value="1"/>
</dbReference>
<dbReference type="PANTHER" id="PTHR43637:SF1">
    <property type="entry name" value="UPF0273 PROTEIN TM_0370"/>
    <property type="match status" value="1"/>
</dbReference>
<evidence type="ECO:0000313" key="6">
    <source>
        <dbReference type="Proteomes" id="UP000636505"/>
    </source>
</evidence>
<accession>A0A8J7AMJ9</accession>
<evidence type="ECO:0000313" key="5">
    <source>
        <dbReference type="EMBL" id="MBE9077214.1"/>
    </source>
</evidence>
<dbReference type="GO" id="GO:0005524">
    <property type="term" value="F:ATP binding"/>
    <property type="evidence" value="ECO:0007669"/>
    <property type="project" value="UniProtKB-KW"/>
</dbReference>
<evidence type="ECO:0000259" key="4">
    <source>
        <dbReference type="Pfam" id="PF06745"/>
    </source>
</evidence>
<dbReference type="EMBL" id="JADEXG010000014">
    <property type="protein sequence ID" value="MBE9077214.1"/>
    <property type="molecule type" value="Genomic_DNA"/>
</dbReference>
<keyword evidence="2" id="KW-0067">ATP-binding</keyword>
<protein>
    <recommendedName>
        <fullName evidence="4">KaiC-like domain-containing protein</fullName>
    </recommendedName>
</protein>
<feature type="region of interest" description="Disordered" evidence="3">
    <location>
        <begin position="94"/>
        <end position="113"/>
    </location>
</feature>
<keyword evidence="6" id="KW-1185">Reference proteome</keyword>
<dbReference type="SUPFAM" id="SSF52540">
    <property type="entry name" value="P-loop containing nucleoside triphosphate hydrolases"/>
    <property type="match status" value="1"/>
</dbReference>
<keyword evidence="1" id="KW-0547">Nucleotide-binding</keyword>
<reference evidence="5" key="1">
    <citation type="submission" date="2020-10" db="EMBL/GenBank/DDBJ databases">
        <authorList>
            <person name="Castelo-Branco R."/>
            <person name="Eusebio N."/>
            <person name="Adriana R."/>
            <person name="Vieira A."/>
            <person name="Brugerolle De Fraissinette N."/>
            <person name="Rezende De Castro R."/>
            <person name="Schneider M.P."/>
            <person name="Vasconcelos V."/>
            <person name="Leao P.N."/>
        </authorList>
    </citation>
    <scope>NUCLEOTIDE SEQUENCE</scope>
    <source>
        <strain evidence="5">LEGE 07310</strain>
    </source>
</reference>
<feature type="domain" description="KaiC-like" evidence="4">
    <location>
        <begin position="11"/>
        <end position="46"/>
    </location>
</feature>
<comment type="caution">
    <text evidence="5">The sequence shown here is derived from an EMBL/GenBank/DDBJ whole genome shotgun (WGS) entry which is preliminary data.</text>
</comment>
<dbReference type="PANTHER" id="PTHR43637">
    <property type="entry name" value="UPF0273 PROTEIN TM_0370"/>
    <property type="match status" value="1"/>
</dbReference>
<sequence>MASQNTQPARVSTGISALDEIIWGGLPKGEIYVVNGAPGTGKTILARYANGLSQLDAKRRAVSCSDASAAAHAQSPWGTHAFIRRPARDSRLRSRCPRRCKLSSRHRTPTAAF</sequence>
<dbReference type="InterPro" id="IPR027417">
    <property type="entry name" value="P-loop_NTPase"/>
</dbReference>
<evidence type="ECO:0000256" key="3">
    <source>
        <dbReference type="SAM" id="MobiDB-lite"/>
    </source>
</evidence>
<evidence type="ECO:0000256" key="2">
    <source>
        <dbReference type="ARBA" id="ARBA00022840"/>
    </source>
</evidence>
<dbReference type="InterPro" id="IPR014774">
    <property type="entry name" value="KaiC-like_dom"/>
</dbReference>
<organism evidence="5 6">
    <name type="scientific">Vasconcelosia minhoensis LEGE 07310</name>
    <dbReference type="NCBI Taxonomy" id="915328"/>
    <lineage>
        <taxon>Bacteria</taxon>
        <taxon>Bacillati</taxon>
        <taxon>Cyanobacteriota</taxon>
        <taxon>Cyanophyceae</taxon>
        <taxon>Nodosilineales</taxon>
        <taxon>Cymatolegaceae</taxon>
        <taxon>Vasconcelosia</taxon>
        <taxon>Vasconcelosia minhoensis</taxon>
    </lineage>
</organism>
<dbReference type="AlphaFoldDB" id="A0A8J7AMJ9"/>
<dbReference type="Proteomes" id="UP000636505">
    <property type="component" value="Unassembled WGS sequence"/>
</dbReference>
<gene>
    <name evidence="5" type="ORF">IQ241_07885</name>
</gene>
<dbReference type="Gene3D" id="3.40.50.300">
    <property type="entry name" value="P-loop containing nucleotide triphosphate hydrolases"/>
    <property type="match status" value="1"/>
</dbReference>
<proteinExistence type="predicted"/>
<evidence type="ECO:0000256" key="1">
    <source>
        <dbReference type="ARBA" id="ARBA00022741"/>
    </source>
</evidence>